<dbReference type="SUPFAM" id="SSF54001">
    <property type="entry name" value="Cysteine proteinases"/>
    <property type="match status" value="1"/>
</dbReference>
<dbReference type="EMBL" id="JBHTKN010000005">
    <property type="protein sequence ID" value="MFD1042552.1"/>
    <property type="molecule type" value="Genomic_DNA"/>
</dbReference>
<evidence type="ECO:0000259" key="1">
    <source>
        <dbReference type="SMART" id="SM00645"/>
    </source>
</evidence>
<gene>
    <name evidence="2" type="ORF">ACFQ2N_09365</name>
</gene>
<dbReference type="InterPro" id="IPR000668">
    <property type="entry name" value="Peptidase_C1A_C"/>
</dbReference>
<reference evidence="3" key="1">
    <citation type="journal article" date="2019" name="Int. J. Syst. Evol. Microbiol.">
        <title>The Global Catalogue of Microorganisms (GCM) 10K type strain sequencing project: providing services to taxonomists for standard genome sequencing and annotation.</title>
        <authorList>
            <consortium name="The Broad Institute Genomics Platform"/>
            <consortium name="The Broad Institute Genome Sequencing Center for Infectious Disease"/>
            <person name="Wu L."/>
            <person name="Ma J."/>
        </authorList>
    </citation>
    <scope>NUCLEOTIDE SEQUENCE [LARGE SCALE GENOMIC DNA]</scope>
    <source>
        <strain evidence="3">CCUG 55854</strain>
    </source>
</reference>
<dbReference type="InterPro" id="IPR038765">
    <property type="entry name" value="Papain-like_cys_pep_sf"/>
</dbReference>
<dbReference type="Pfam" id="PF00112">
    <property type="entry name" value="Peptidase_C1"/>
    <property type="match status" value="1"/>
</dbReference>
<sequence>MTIIHEIDLRGFHGTVRNQGDRPTCMAFALSDLNGQRHQQSAQLSPEYLYREAAGLMPGWKPGDGLEVDAALRAVSTPGQALEVAVPYVAVEPTLPLATNPQCTPLFARDYGRHLPVMGTIESALTSDRSIGLVLRLTVEFFTVTANVPQVPFSPHAIFGLSHAVIAVGMGYDSVSNERHVLIRNSWGESWGDSGHAWLPASYIRTHALCAFGD</sequence>
<dbReference type="SMART" id="SM00645">
    <property type="entry name" value="Pept_C1"/>
    <property type="match status" value="1"/>
</dbReference>
<feature type="domain" description="Peptidase C1A papain C-terminal" evidence="1">
    <location>
        <begin position="3"/>
        <end position="205"/>
    </location>
</feature>
<proteinExistence type="predicted"/>
<keyword evidence="3" id="KW-1185">Reference proteome</keyword>
<comment type="caution">
    <text evidence="2">The sequence shown here is derived from an EMBL/GenBank/DDBJ whole genome shotgun (WGS) entry which is preliminary data.</text>
</comment>
<name>A0ABW3LX49_9GAMM</name>
<protein>
    <submittedName>
        <fullName evidence="2">C1 family peptidase</fullName>
    </submittedName>
</protein>
<dbReference type="RefSeq" id="WP_162376097.1">
    <property type="nucleotide sequence ID" value="NZ_JBHTKN010000005.1"/>
</dbReference>
<accession>A0ABW3LX49</accession>
<dbReference type="Proteomes" id="UP001597033">
    <property type="component" value="Unassembled WGS sequence"/>
</dbReference>
<dbReference type="CDD" id="cd02619">
    <property type="entry name" value="Peptidase_C1"/>
    <property type="match status" value="1"/>
</dbReference>
<evidence type="ECO:0000313" key="3">
    <source>
        <dbReference type="Proteomes" id="UP001597033"/>
    </source>
</evidence>
<dbReference type="Gene3D" id="3.90.70.10">
    <property type="entry name" value="Cysteine proteinases"/>
    <property type="match status" value="1"/>
</dbReference>
<organism evidence="2 3">
    <name type="scientific">Pseudoxanthomonas kaohsiungensis</name>
    <dbReference type="NCBI Taxonomy" id="283923"/>
    <lineage>
        <taxon>Bacteria</taxon>
        <taxon>Pseudomonadati</taxon>
        <taxon>Pseudomonadota</taxon>
        <taxon>Gammaproteobacteria</taxon>
        <taxon>Lysobacterales</taxon>
        <taxon>Lysobacteraceae</taxon>
        <taxon>Pseudoxanthomonas</taxon>
    </lineage>
</organism>
<evidence type="ECO:0000313" key="2">
    <source>
        <dbReference type="EMBL" id="MFD1042552.1"/>
    </source>
</evidence>